<name>A0A2T9K4N8_9CAUL</name>
<dbReference type="PROSITE" id="PS51257">
    <property type="entry name" value="PROKAR_LIPOPROTEIN"/>
    <property type="match status" value="1"/>
</dbReference>
<gene>
    <name evidence="2" type="ORF">DDF67_10100</name>
</gene>
<feature type="transmembrane region" description="Helical" evidence="1">
    <location>
        <begin position="39"/>
        <end position="56"/>
    </location>
</feature>
<dbReference type="OrthoDB" id="7193304at2"/>
<evidence type="ECO:0000313" key="3">
    <source>
        <dbReference type="Proteomes" id="UP000245073"/>
    </source>
</evidence>
<evidence type="ECO:0008006" key="4">
    <source>
        <dbReference type="Google" id="ProtNLM"/>
    </source>
</evidence>
<keyword evidence="3" id="KW-1185">Reference proteome</keyword>
<feature type="transmembrane region" description="Helical" evidence="1">
    <location>
        <begin position="95"/>
        <end position="117"/>
    </location>
</feature>
<protein>
    <recommendedName>
        <fullName evidence="4">DUF805 domain-containing protein</fullName>
    </recommendedName>
</protein>
<keyword evidence="1" id="KW-1133">Transmembrane helix</keyword>
<reference evidence="2 3" key="1">
    <citation type="submission" date="2018-04" db="EMBL/GenBank/DDBJ databases">
        <title>The genome sequence of Caulobacter sp. 744.</title>
        <authorList>
            <person name="Gao J."/>
            <person name="Sun J."/>
        </authorList>
    </citation>
    <scope>NUCLEOTIDE SEQUENCE [LARGE SCALE GENOMIC DNA]</scope>
    <source>
        <strain evidence="2 3">774</strain>
    </source>
</reference>
<organism evidence="2 3">
    <name type="scientific">Caulobacter endophyticus</name>
    <dbReference type="NCBI Taxonomy" id="2172652"/>
    <lineage>
        <taxon>Bacteria</taxon>
        <taxon>Pseudomonadati</taxon>
        <taxon>Pseudomonadota</taxon>
        <taxon>Alphaproteobacteria</taxon>
        <taxon>Caulobacterales</taxon>
        <taxon>Caulobacteraceae</taxon>
        <taxon>Caulobacter</taxon>
    </lineage>
</organism>
<dbReference type="AlphaFoldDB" id="A0A2T9K4N8"/>
<keyword evidence="1" id="KW-0812">Transmembrane</keyword>
<keyword evidence="1" id="KW-0472">Membrane</keyword>
<dbReference type="RefSeq" id="WP_109100748.1">
    <property type="nucleotide sequence ID" value="NZ_QDKQ01000034.1"/>
</dbReference>
<comment type="caution">
    <text evidence="2">The sequence shown here is derived from an EMBL/GenBank/DDBJ whole genome shotgun (WGS) entry which is preliminary data.</text>
</comment>
<sequence>MDAIRNYLLGRCRRLEYWITVGALIGCHLGLRFVTDNAVLVWLLIGAWFLLASRRFRDIGWPVWFCLAPIPVLLALIAAAFVIGVDLDRPGQTAILNTLPVAMIILWLGFWLTIGVWRSKPSTLPTPRDQAEVFG</sequence>
<proteinExistence type="predicted"/>
<evidence type="ECO:0000256" key="1">
    <source>
        <dbReference type="SAM" id="Phobius"/>
    </source>
</evidence>
<accession>A0A2T9K4N8</accession>
<dbReference type="Proteomes" id="UP000245073">
    <property type="component" value="Unassembled WGS sequence"/>
</dbReference>
<evidence type="ECO:0000313" key="2">
    <source>
        <dbReference type="EMBL" id="PVM90763.1"/>
    </source>
</evidence>
<dbReference type="EMBL" id="QDKQ01000034">
    <property type="protein sequence ID" value="PVM90763.1"/>
    <property type="molecule type" value="Genomic_DNA"/>
</dbReference>
<feature type="transmembrane region" description="Helical" evidence="1">
    <location>
        <begin position="63"/>
        <end position="83"/>
    </location>
</feature>